<reference evidence="2" key="1">
    <citation type="journal article" date="2019" name="Int. J. Syst. Evol. Microbiol.">
        <title>The Global Catalogue of Microorganisms (GCM) 10K type strain sequencing project: providing services to taxonomists for standard genome sequencing and annotation.</title>
        <authorList>
            <consortium name="The Broad Institute Genomics Platform"/>
            <consortium name="The Broad Institute Genome Sequencing Center for Infectious Disease"/>
            <person name="Wu L."/>
            <person name="Ma J."/>
        </authorList>
    </citation>
    <scope>NUCLEOTIDE SEQUENCE [LARGE SCALE GENOMIC DNA]</scope>
    <source>
        <strain evidence="2">JCM 3369</strain>
    </source>
</reference>
<keyword evidence="2" id="KW-1185">Reference proteome</keyword>
<dbReference type="EMBL" id="JBHSGF010000001">
    <property type="protein sequence ID" value="MFC4553837.1"/>
    <property type="molecule type" value="Genomic_DNA"/>
</dbReference>
<proteinExistence type="predicted"/>
<organism evidence="1 2">
    <name type="scientific">Georgenia faecalis</name>
    <dbReference type="NCBI Taxonomy" id="2483799"/>
    <lineage>
        <taxon>Bacteria</taxon>
        <taxon>Bacillati</taxon>
        <taxon>Actinomycetota</taxon>
        <taxon>Actinomycetes</taxon>
        <taxon>Micrococcales</taxon>
        <taxon>Bogoriellaceae</taxon>
        <taxon>Georgenia</taxon>
    </lineage>
</organism>
<accession>A0ABV9D5F5</accession>
<dbReference type="InterPro" id="IPR047715">
    <property type="entry name" value="EboA_dom"/>
</dbReference>
<dbReference type="RefSeq" id="WP_164471274.1">
    <property type="nucleotide sequence ID" value="NZ_CP033325.1"/>
</dbReference>
<comment type="caution">
    <text evidence="1">The sequence shown here is derived from an EMBL/GenBank/DDBJ whole genome shotgun (WGS) entry which is preliminary data.</text>
</comment>
<evidence type="ECO:0000313" key="1">
    <source>
        <dbReference type="EMBL" id="MFC4553837.1"/>
    </source>
</evidence>
<dbReference type="NCBIfam" id="NF035938">
    <property type="entry name" value="EboA_domain"/>
    <property type="match status" value="1"/>
</dbReference>
<gene>
    <name evidence="1" type="ORF">ACFO3F_01130</name>
</gene>
<dbReference type="Proteomes" id="UP001595955">
    <property type="component" value="Unassembled WGS sequence"/>
</dbReference>
<sequence>MTAPSPLRAALSELAAATFETLLAEVTADPAAIRRHFPAAARRVGRGPLPGAVDASGAPARIEDAVRGELLAAHAAAVPPERLAADVTDLYGVGDADEKRAVLAALDRLPLGSEALPLVADALRTNDTRLVAAALGPYGTRHLDDDAWRQGVLKCLFVGVPLAAVDGLPQRADARLGTMVAAYANERLAAGRAVPDDALALLADFPEEVAAAGLADRLAQP</sequence>
<name>A0ABV9D5F5_9MICO</name>
<evidence type="ECO:0000313" key="2">
    <source>
        <dbReference type="Proteomes" id="UP001595955"/>
    </source>
</evidence>
<protein>
    <submittedName>
        <fullName evidence="1">EboA domain-containing protein</fullName>
    </submittedName>
</protein>